<dbReference type="RefSeq" id="WP_105682945.1">
    <property type="nucleotide sequence ID" value="NZ_JBBGZD010000002.1"/>
</dbReference>
<feature type="transmembrane region" description="Helical" evidence="1">
    <location>
        <begin position="12"/>
        <end position="29"/>
    </location>
</feature>
<dbReference type="OrthoDB" id="1264588at2"/>
<dbReference type="Proteomes" id="UP000238325">
    <property type="component" value="Unassembled WGS sequence"/>
</dbReference>
<accession>A0A2S9CRT2</accession>
<sequence>MKTTIKNPSSSANNALIFFVSMLVGYNLYQEIFHPEKADLILCILMIALTAATIKQYGNKAMGKE</sequence>
<proteinExistence type="predicted"/>
<dbReference type="EMBL" id="PCPH01000003">
    <property type="protein sequence ID" value="PRB89434.1"/>
    <property type="molecule type" value="Genomic_DNA"/>
</dbReference>
<keyword evidence="4" id="KW-1185">Reference proteome</keyword>
<dbReference type="AlphaFoldDB" id="A0A2S9CRT2"/>
<gene>
    <name evidence="2" type="ORF">CQ022_13780</name>
    <name evidence="3" type="ORF">CQ033_12680</name>
</gene>
<evidence type="ECO:0000313" key="4">
    <source>
        <dbReference type="Proteomes" id="UP000238325"/>
    </source>
</evidence>
<reference evidence="4 5" key="1">
    <citation type="submission" date="2017-09" db="EMBL/GenBank/DDBJ databases">
        <title>Genomic, metabolic, and phenotypic characteristics of bacterial isolates from the natural microbiome of the model nematode Caenorhabditis elegans.</title>
        <authorList>
            <person name="Zimmermann J."/>
            <person name="Obeng N."/>
            <person name="Yang W."/>
            <person name="Obeng O."/>
            <person name="Kissoyan K."/>
            <person name="Pees B."/>
            <person name="Dirksen P."/>
            <person name="Hoppner M."/>
            <person name="Franke A."/>
            <person name="Rosenstiel P."/>
            <person name="Leippe M."/>
            <person name="Dierking K."/>
            <person name="Kaleta C."/>
            <person name="Schulenburg H."/>
        </authorList>
    </citation>
    <scope>NUCLEOTIDE SEQUENCE [LARGE SCALE GENOMIC DNA]</scope>
    <source>
        <strain evidence="2 5">MYb25</strain>
        <strain evidence="3 4">MYb44</strain>
    </source>
</reference>
<feature type="transmembrane region" description="Helical" evidence="1">
    <location>
        <begin position="41"/>
        <end position="58"/>
    </location>
</feature>
<keyword evidence="1" id="KW-0812">Transmembrane</keyword>
<keyword evidence="1" id="KW-0472">Membrane</keyword>
<evidence type="ECO:0000313" key="5">
    <source>
        <dbReference type="Proteomes" id="UP000238534"/>
    </source>
</evidence>
<comment type="caution">
    <text evidence="2">The sequence shown here is derived from an EMBL/GenBank/DDBJ whole genome shotgun (WGS) entry which is preliminary data.</text>
</comment>
<organism evidence="2 5">
    <name type="scientific">Chryseobacterium culicis</name>
    <dbReference type="NCBI Taxonomy" id="680127"/>
    <lineage>
        <taxon>Bacteria</taxon>
        <taxon>Pseudomonadati</taxon>
        <taxon>Bacteroidota</taxon>
        <taxon>Flavobacteriia</taxon>
        <taxon>Flavobacteriales</taxon>
        <taxon>Weeksellaceae</taxon>
        <taxon>Chryseobacterium group</taxon>
        <taxon>Chryseobacterium</taxon>
    </lineage>
</organism>
<name>A0A2S9CRT2_CHRCI</name>
<protein>
    <submittedName>
        <fullName evidence="2">Uncharacterized protein</fullName>
    </submittedName>
</protein>
<dbReference type="Proteomes" id="UP000238534">
    <property type="component" value="Unassembled WGS sequence"/>
</dbReference>
<evidence type="ECO:0000313" key="3">
    <source>
        <dbReference type="EMBL" id="PRB89434.1"/>
    </source>
</evidence>
<keyword evidence="1" id="KW-1133">Transmembrane helix</keyword>
<dbReference type="EMBL" id="PCPP01000002">
    <property type="protein sequence ID" value="PRB83192.1"/>
    <property type="molecule type" value="Genomic_DNA"/>
</dbReference>
<evidence type="ECO:0000256" key="1">
    <source>
        <dbReference type="SAM" id="Phobius"/>
    </source>
</evidence>
<evidence type="ECO:0000313" key="2">
    <source>
        <dbReference type="EMBL" id="PRB83192.1"/>
    </source>
</evidence>